<dbReference type="EMBL" id="JABSTU010000005">
    <property type="protein sequence ID" value="KAH8030692.1"/>
    <property type="molecule type" value="Genomic_DNA"/>
</dbReference>
<evidence type="ECO:0000313" key="4">
    <source>
        <dbReference type="Proteomes" id="UP000821866"/>
    </source>
</evidence>
<accession>A0A9J6E8U7</accession>
<evidence type="ECO:0000259" key="2">
    <source>
        <dbReference type="PROSITE" id="PS50853"/>
    </source>
</evidence>
<sequence length="436" mass="47602">MGRLSRVRHRFAGLAYPLQRTEVVRQLRRKSVVQALERLEAALRPLGRNLGAQRPEVVLGGFQGDVTNFTAEALSGTSLGLSWAGPVVQDDLIGYHVSWWLQHTNQTNKADKSTRTMFFASTHAVIDGLKPYTTYAIEVIAEYDVRNVKWHGSPQHQLATTKPEGVKNFATLVAEVQPLVKTENNIFEGAGVATTGLSWAPEISGLSDLTVADVTENSALVSWSKLTDFDKSNGAHYNVVLSTATSKDAATNNTLEVTDSHNASNSSVLQEKRILRNVTTVDSATELDKLKPWTNYTVTVTPTVFGDGQLFVGKMQSKDFTTLVAAPGKPRNVTVEENHGGHTLRWLSPESWNGPPGGYEVSISCGEVKGNSTSVTLEADRTGLRLPTLSPNVPCTVGISAYNFYDGEPLDGPRVRVRFTPLARTEETVFEHPTIN</sequence>
<evidence type="ECO:0000313" key="3">
    <source>
        <dbReference type="EMBL" id="KAH8030692.1"/>
    </source>
</evidence>
<name>A0A9J6E8U7_RHIMP</name>
<reference evidence="3" key="2">
    <citation type="submission" date="2021-09" db="EMBL/GenBank/DDBJ databases">
        <authorList>
            <person name="Jia N."/>
            <person name="Wang J."/>
            <person name="Shi W."/>
            <person name="Du L."/>
            <person name="Sun Y."/>
            <person name="Zhan W."/>
            <person name="Jiang J."/>
            <person name="Wang Q."/>
            <person name="Zhang B."/>
            <person name="Ji P."/>
            <person name="Sakyi L.B."/>
            <person name="Cui X."/>
            <person name="Yuan T."/>
            <person name="Jiang B."/>
            <person name="Yang W."/>
            <person name="Lam T.T.-Y."/>
            <person name="Chang Q."/>
            <person name="Ding S."/>
            <person name="Wang X."/>
            <person name="Zhu J."/>
            <person name="Ruan X."/>
            <person name="Zhao L."/>
            <person name="Wei J."/>
            <person name="Que T."/>
            <person name="Du C."/>
            <person name="Cheng J."/>
            <person name="Dai P."/>
            <person name="Han X."/>
            <person name="Huang E."/>
            <person name="Gao Y."/>
            <person name="Liu J."/>
            <person name="Shao H."/>
            <person name="Ye R."/>
            <person name="Li L."/>
            <person name="Wei W."/>
            <person name="Wang X."/>
            <person name="Wang C."/>
            <person name="Huo Q."/>
            <person name="Li W."/>
            <person name="Guo W."/>
            <person name="Chen H."/>
            <person name="Chen S."/>
            <person name="Zhou L."/>
            <person name="Zhou L."/>
            <person name="Ni X."/>
            <person name="Tian J."/>
            <person name="Zhou Y."/>
            <person name="Sheng Y."/>
            <person name="Liu T."/>
            <person name="Pan Y."/>
            <person name="Xia L."/>
            <person name="Li J."/>
            <person name="Zhao F."/>
            <person name="Cao W."/>
        </authorList>
    </citation>
    <scope>NUCLEOTIDE SEQUENCE</scope>
    <source>
        <strain evidence="3">Rmic-2018</strain>
        <tissue evidence="3">Larvae</tissue>
    </source>
</reference>
<dbReference type="VEuPathDB" id="VectorBase:LOC119164530"/>
<keyword evidence="1" id="KW-0677">Repeat</keyword>
<dbReference type="InterPro" id="IPR013783">
    <property type="entry name" value="Ig-like_fold"/>
</dbReference>
<evidence type="ECO:0000256" key="1">
    <source>
        <dbReference type="ARBA" id="ARBA00022737"/>
    </source>
</evidence>
<protein>
    <recommendedName>
        <fullName evidence="2">Fibronectin type-III domain-containing protein</fullName>
    </recommendedName>
</protein>
<dbReference type="PANTHER" id="PTHR46708">
    <property type="entry name" value="TENASCIN"/>
    <property type="match status" value="1"/>
</dbReference>
<organism evidence="3 4">
    <name type="scientific">Rhipicephalus microplus</name>
    <name type="common">Cattle tick</name>
    <name type="synonym">Boophilus microplus</name>
    <dbReference type="NCBI Taxonomy" id="6941"/>
    <lineage>
        <taxon>Eukaryota</taxon>
        <taxon>Metazoa</taxon>
        <taxon>Ecdysozoa</taxon>
        <taxon>Arthropoda</taxon>
        <taxon>Chelicerata</taxon>
        <taxon>Arachnida</taxon>
        <taxon>Acari</taxon>
        <taxon>Parasitiformes</taxon>
        <taxon>Ixodida</taxon>
        <taxon>Ixodoidea</taxon>
        <taxon>Ixodidae</taxon>
        <taxon>Rhipicephalinae</taxon>
        <taxon>Rhipicephalus</taxon>
        <taxon>Boophilus</taxon>
    </lineage>
</organism>
<dbReference type="PROSITE" id="PS50853">
    <property type="entry name" value="FN3"/>
    <property type="match status" value="2"/>
</dbReference>
<dbReference type="CDD" id="cd00063">
    <property type="entry name" value="FN3"/>
    <property type="match status" value="3"/>
</dbReference>
<reference evidence="3" key="1">
    <citation type="journal article" date="2020" name="Cell">
        <title>Large-Scale Comparative Analyses of Tick Genomes Elucidate Their Genetic Diversity and Vector Capacities.</title>
        <authorList>
            <consortium name="Tick Genome and Microbiome Consortium (TIGMIC)"/>
            <person name="Jia N."/>
            <person name="Wang J."/>
            <person name="Shi W."/>
            <person name="Du L."/>
            <person name="Sun Y."/>
            <person name="Zhan W."/>
            <person name="Jiang J.F."/>
            <person name="Wang Q."/>
            <person name="Zhang B."/>
            <person name="Ji P."/>
            <person name="Bell-Sakyi L."/>
            <person name="Cui X.M."/>
            <person name="Yuan T.T."/>
            <person name="Jiang B.G."/>
            <person name="Yang W.F."/>
            <person name="Lam T.T."/>
            <person name="Chang Q.C."/>
            <person name="Ding S.J."/>
            <person name="Wang X.J."/>
            <person name="Zhu J.G."/>
            <person name="Ruan X.D."/>
            <person name="Zhao L."/>
            <person name="Wei J.T."/>
            <person name="Ye R.Z."/>
            <person name="Que T.C."/>
            <person name="Du C.H."/>
            <person name="Zhou Y.H."/>
            <person name="Cheng J.X."/>
            <person name="Dai P.F."/>
            <person name="Guo W.B."/>
            <person name="Han X.H."/>
            <person name="Huang E.J."/>
            <person name="Li L.F."/>
            <person name="Wei W."/>
            <person name="Gao Y.C."/>
            <person name="Liu J.Z."/>
            <person name="Shao H.Z."/>
            <person name="Wang X."/>
            <person name="Wang C.C."/>
            <person name="Yang T.C."/>
            <person name="Huo Q.B."/>
            <person name="Li W."/>
            <person name="Chen H.Y."/>
            <person name="Chen S.E."/>
            <person name="Zhou L.G."/>
            <person name="Ni X.B."/>
            <person name="Tian J.H."/>
            <person name="Sheng Y."/>
            <person name="Liu T."/>
            <person name="Pan Y.S."/>
            <person name="Xia L.Y."/>
            <person name="Li J."/>
            <person name="Zhao F."/>
            <person name="Cao W.C."/>
        </authorList>
    </citation>
    <scope>NUCLEOTIDE SEQUENCE</scope>
    <source>
        <strain evidence="3">Rmic-2018</strain>
    </source>
</reference>
<dbReference type="SUPFAM" id="SSF49265">
    <property type="entry name" value="Fibronectin type III"/>
    <property type="match status" value="2"/>
</dbReference>
<feature type="domain" description="Fibronectin type-III" evidence="2">
    <location>
        <begin position="65"/>
        <end position="164"/>
    </location>
</feature>
<dbReference type="Pfam" id="PF00041">
    <property type="entry name" value="fn3"/>
    <property type="match status" value="2"/>
</dbReference>
<dbReference type="Gene3D" id="2.60.40.10">
    <property type="entry name" value="Immunoglobulins"/>
    <property type="match status" value="3"/>
</dbReference>
<feature type="domain" description="Fibronectin type-III" evidence="2">
    <location>
        <begin position="326"/>
        <end position="428"/>
    </location>
</feature>
<dbReference type="InterPro" id="IPR050991">
    <property type="entry name" value="ECM_Regulatory_Proteins"/>
</dbReference>
<dbReference type="SMART" id="SM00060">
    <property type="entry name" value="FN3"/>
    <property type="match status" value="3"/>
</dbReference>
<dbReference type="InterPro" id="IPR036116">
    <property type="entry name" value="FN3_sf"/>
</dbReference>
<comment type="caution">
    <text evidence="3">The sequence shown here is derived from an EMBL/GenBank/DDBJ whole genome shotgun (WGS) entry which is preliminary data.</text>
</comment>
<dbReference type="PANTHER" id="PTHR46708:SF2">
    <property type="entry name" value="FIBRONECTIN TYPE-III DOMAIN-CONTAINING PROTEIN"/>
    <property type="match status" value="1"/>
</dbReference>
<dbReference type="AlphaFoldDB" id="A0A9J6E8U7"/>
<gene>
    <name evidence="3" type="ORF">HPB51_011479</name>
</gene>
<dbReference type="InterPro" id="IPR003961">
    <property type="entry name" value="FN3_dom"/>
</dbReference>
<keyword evidence="4" id="KW-1185">Reference proteome</keyword>
<proteinExistence type="predicted"/>
<dbReference type="Proteomes" id="UP000821866">
    <property type="component" value="Chromosome 3"/>
</dbReference>